<dbReference type="Gene3D" id="1.10.510.10">
    <property type="entry name" value="Transferase(Phosphotransferase) domain 1"/>
    <property type="match status" value="1"/>
</dbReference>
<dbReference type="SUPFAM" id="SSF56112">
    <property type="entry name" value="Protein kinase-like (PK-like)"/>
    <property type="match status" value="1"/>
</dbReference>
<dbReference type="CDD" id="cd14014">
    <property type="entry name" value="STKc_PknB_like"/>
    <property type="match status" value="1"/>
</dbReference>
<evidence type="ECO:0000256" key="6">
    <source>
        <dbReference type="PROSITE-ProRule" id="PRU10141"/>
    </source>
</evidence>
<dbReference type="GO" id="GO:0005524">
    <property type="term" value="F:ATP binding"/>
    <property type="evidence" value="ECO:0007669"/>
    <property type="project" value="UniProtKB-UniRule"/>
</dbReference>
<keyword evidence="1 9" id="KW-0723">Serine/threonine-protein kinase</keyword>
<organism evidence="9 10">
    <name type="scientific">Candidatus Anaerostipes excrementavium</name>
    <dbReference type="NCBI Taxonomy" id="2838463"/>
    <lineage>
        <taxon>Bacteria</taxon>
        <taxon>Bacillati</taxon>
        <taxon>Bacillota</taxon>
        <taxon>Clostridia</taxon>
        <taxon>Lachnospirales</taxon>
        <taxon>Lachnospiraceae</taxon>
        <taxon>Anaerostipes</taxon>
    </lineage>
</organism>
<dbReference type="Pfam" id="PF00069">
    <property type="entry name" value="Pkinase"/>
    <property type="match status" value="1"/>
</dbReference>
<keyword evidence="7" id="KW-0812">Transmembrane</keyword>
<dbReference type="InterPro" id="IPR017441">
    <property type="entry name" value="Protein_kinase_ATP_BS"/>
</dbReference>
<dbReference type="InterPro" id="IPR011990">
    <property type="entry name" value="TPR-like_helical_dom_sf"/>
</dbReference>
<evidence type="ECO:0000259" key="8">
    <source>
        <dbReference type="PROSITE" id="PS50011"/>
    </source>
</evidence>
<dbReference type="InterPro" id="IPR000719">
    <property type="entry name" value="Prot_kinase_dom"/>
</dbReference>
<evidence type="ECO:0000256" key="1">
    <source>
        <dbReference type="ARBA" id="ARBA00022527"/>
    </source>
</evidence>
<evidence type="ECO:0000256" key="4">
    <source>
        <dbReference type="ARBA" id="ARBA00022777"/>
    </source>
</evidence>
<dbReference type="EMBL" id="DXEM01000031">
    <property type="protein sequence ID" value="HIX68284.1"/>
    <property type="molecule type" value="Genomic_DNA"/>
</dbReference>
<dbReference type="InterPro" id="IPR011009">
    <property type="entry name" value="Kinase-like_dom_sf"/>
</dbReference>
<dbReference type="PROSITE" id="PS50011">
    <property type="entry name" value="PROTEIN_KINASE_DOM"/>
    <property type="match status" value="1"/>
</dbReference>
<keyword evidence="2" id="KW-0808">Transferase</keyword>
<evidence type="ECO:0000256" key="3">
    <source>
        <dbReference type="ARBA" id="ARBA00022741"/>
    </source>
</evidence>
<reference evidence="9" key="1">
    <citation type="journal article" date="2021" name="PeerJ">
        <title>Extensive microbial diversity within the chicken gut microbiome revealed by metagenomics and culture.</title>
        <authorList>
            <person name="Gilroy R."/>
            <person name="Ravi A."/>
            <person name="Getino M."/>
            <person name="Pursley I."/>
            <person name="Horton D.L."/>
            <person name="Alikhan N.F."/>
            <person name="Baker D."/>
            <person name="Gharbi K."/>
            <person name="Hall N."/>
            <person name="Watson M."/>
            <person name="Adriaenssens E.M."/>
            <person name="Foster-Nyarko E."/>
            <person name="Jarju S."/>
            <person name="Secka A."/>
            <person name="Antonio M."/>
            <person name="Oren A."/>
            <person name="Chaudhuri R.R."/>
            <person name="La Ragione R."/>
            <person name="Hildebrand F."/>
            <person name="Pallen M.J."/>
        </authorList>
    </citation>
    <scope>NUCLEOTIDE SEQUENCE</scope>
    <source>
        <strain evidence="9">CHK191-13928</strain>
    </source>
</reference>
<dbReference type="PANTHER" id="PTHR24351">
    <property type="entry name" value="RIBOSOMAL PROTEIN S6 KINASE"/>
    <property type="match status" value="1"/>
</dbReference>
<dbReference type="PROSITE" id="PS00107">
    <property type="entry name" value="PROTEIN_KINASE_ATP"/>
    <property type="match status" value="1"/>
</dbReference>
<reference evidence="9" key="2">
    <citation type="submission" date="2021-04" db="EMBL/GenBank/DDBJ databases">
        <authorList>
            <person name="Gilroy R."/>
        </authorList>
    </citation>
    <scope>NUCLEOTIDE SEQUENCE</scope>
    <source>
        <strain evidence="9">CHK191-13928</strain>
    </source>
</reference>
<evidence type="ECO:0000256" key="5">
    <source>
        <dbReference type="ARBA" id="ARBA00022840"/>
    </source>
</evidence>
<accession>A0A9D1WW65</accession>
<keyword evidence="3 6" id="KW-0547">Nucleotide-binding</keyword>
<name>A0A9D1WW65_9FIRM</name>
<gene>
    <name evidence="9" type="ORF">H9735_09250</name>
</gene>
<evidence type="ECO:0000313" key="9">
    <source>
        <dbReference type="EMBL" id="HIX68284.1"/>
    </source>
</evidence>
<dbReference type="AlphaFoldDB" id="A0A9D1WW65"/>
<feature type="domain" description="Protein kinase" evidence="8">
    <location>
        <begin position="4"/>
        <end position="233"/>
    </location>
</feature>
<dbReference type="SUPFAM" id="SSF48452">
    <property type="entry name" value="TPR-like"/>
    <property type="match status" value="1"/>
</dbReference>
<comment type="caution">
    <text evidence="9">The sequence shown here is derived from an EMBL/GenBank/DDBJ whole genome shotgun (WGS) entry which is preliminary data.</text>
</comment>
<feature type="binding site" evidence="6">
    <location>
        <position position="33"/>
    </location>
    <ligand>
        <name>ATP</name>
        <dbReference type="ChEBI" id="CHEBI:30616"/>
    </ligand>
</feature>
<keyword evidence="7" id="KW-1133">Transmembrane helix</keyword>
<keyword evidence="7" id="KW-0472">Membrane</keyword>
<dbReference type="GO" id="GO:0004674">
    <property type="term" value="F:protein serine/threonine kinase activity"/>
    <property type="evidence" value="ECO:0007669"/>
    <property type="project" value="UniProtKB-KW"/>
</dbReference>
<proteinExistence type="predicted"/>
<protein>
    <submittedName>
        <fullName evidence="9">Serine/threonine protein kinase</fullName>
    </submittedName>
</protein>
<evidence type="ECO:0000313" key="10">
    <source>
        <dbReference type="Proteomes" id="UP000886721"/>
    </source>
</evidence>
<feature type="transmembrane region" description="Helical" evidence="7">
    <location>
        <begin position="231"/>
        <end position="248"/>
    </location>
</feature>
<dbReference type="Proteomes" id="UP000886721">
    <property type="component" value="Unassembled WGS sequence"/>
</dbReference>
<keyword evidence="4 9" id="KW-0418">Kinase</keyword>
<evidence type="ECO:0000256" key="2">
    <source>
        <dbReference type="ARBA" id="ARBA00022679"/>
    </source>
</evidence>
<dbReference type="SMART" id="SM00220">
    <property type="entry name" value="S_TKc"/>
    <property type="match status" value="1"/>
</dbReference>
<evidence type="ECO:0000256" key="7">
    <source>
        <dbReference type="SAM" id="Phobius"/>
    </source>
</evidence>
<sequence length="500" mass="58335">MEKYKYLKPLGKGGMGTVFLVKDEATGRKYAVKATSADARGRREQEYLMKAKEISGIPFLYDWKEENGVLFLVMDYIRGKSLKDHTRKISQTKMIRLALSLCKILKNLHSQEPGIVCLDLKPGHILISPFGKIYLIDFGISAYIGEKIEPYGTKGFAAPEQLFGTRPADPQMDLFSFGKIMAFCRKGRKWSRLDKMMKDCTKTDLKERYQSIESLEKDLKKEAGRMIKKQAMLLSLGLFLLIFCFGAIEERKDSMKDRIGDQKQKIQDCLFGDLNSAPDYILARQYLKDFQGKDSEIARYQRLLNCLENKEKILSWKQIWKDLEHCRKRKSDLYETYFLVKVYLSCEKQLTPYGNSAKRAWEMLERAEIEESMKQSKEPWDAKIEEQKLWAAFRLADDGEMQYLDQWGKKQIEKAKTQEDKWKIYQRIAAYLEGKGEDPGRMYETFLIDYPSYGDVYIEYGIYLCRHNQWKKAREIYERGEKNAKLTGEKAKALKGKLGI</sequence>
<keyword evidence="5 6" id="KW-0067">ATP-binding</keyword>